<sequence length="83" mass="8590">MSAAEVAAGVPLELAGRVLLVLPLADPSSREAEDALGMVGSSMGLQRMRQHVTQVADRTGARSGRDGLRQGVDCPGHSSARHA</sequence>
<reference evidence="2 3" key="1">
    <citation type="journal article" date="2019" name="Science">
        <title>Social genes are selection hotspots in kin groups of a soil microbe.</title>
        <authorList>
            <person name="Wielgoss S."/>
            <person name="Wolfensberger R."/>
            <person name="Sun L."/>
            <person name="Fiegna F."/>
            <person name="Velicer G.J."/>
        </authorList>
    </citation>
    <scope>NUCLEOTIDE SEQUENCE [LARGE SCALE GENOMIC DNA]</scope>
    <source>
        <strain evidence="2 3">MC3.5.9c15</strain>
    </source>
</reference>
<gene>
    <name evidence="2" type="ORF">BHS09_17965</name>
</gene>
<evidence type="ECO:0000313" key="3">
    <source>
        <dbReference type="Proteomes" id="UP000320179"/>
    </source>
</evidence>
<evidence type="ECO:0000256" key="1">
    <source>
        <dbReference type="SAM" id="MobiDB-lite"/>
    </source>
</evidence>
<dbReference type="EMBL" id="CP017174">
    <property type="protein sequence ID" value="QDE68712.1"/>
    <property type="molecule type" value="Genomic_DNA"/>
</dbReference>
<name>A0AAE6G0M2_MYXXA</name>
<dbReference type="AlphaFoldDB" id="A0AAE6G0M2"/>
<evidence type="ECO:0000313" key="2">
    <source>
        <dbReference type="EMBL" id="QDE68712.1"/>
    </source>
</evidence>
<organism evidence="2 3">
    <name type="scientific">Myxococcus xanthus</name>
    <dbReference type="NCBI Taxonomy" id="34"/>
    <lineage>
        <taxon>Bacteria</taxon>
        <taxon>Pseudomonadati</taxon>
        <taxon>Myxococcota</taxon>
        <taxon>Myxococcia</taxon>
        <taxon>Myxococcales</taxon>
        <taxon>Cystobacterineae</taxon>
        <taxon>Myxococcaceae</taxon>
        <taxon>Myxococcus</taxon>
    </lineage>
</organism>
<protein>
    <submittedName>
        <fullName evidence="2">Uncharacterized protein</fullName>
    </submittedName>
</protein>
<feature type="compositionally biased region" description="Basic and acidic residues" evidence="1">
    <location>
        <begin position="59"/>
        <end position="68"/>
    </location>
</feature>
<accession>A0AAE6G0M2</accession>
<feature type="region of interest" description="Disordered" evidence="1">
    <location>
        <begin position="58"/>
        <end position="83"/>
    </location>
</feature>
<proteinExistence type="predicted"/>
<dbReference type="Proteomes" id="UP000320179">
    <property type="component" value="Chromosome"/>
</dbReference>